<dbReference type="PANTHER" id="PTHR21248:SF22">
    <property type="entry name" value="PHOSPHOLIPASE D"/>
    <property type="match status" value="1"/>
</dbReference>
<dbReference type="Proteomes" id="UP000253426">
    <property type="component" value="Unassembled WGS sequence"/>
</dbReference>
<dbReference type="Pfam" id="PF13091">
    <property type="entry name" value="PLDc_2"/>
    <property type="match status" value="2"/>
</dbReference>
<gene>
    <name evidence="2" type="ORF">DES53_101740</name>
</gene>
<dbReference type="Gene3D" id="3.30.870.10">
    <property type="entry name" value="Endonuclease Chain A"/>
    <property type="match status" value="2"/>
</dbReference>
<dbReference type="SMART" id="SM00155">
    <property type="entry name" value="PLDc"/>
    <property type="match status" value="2"/>
</dbReference>
<proteinExistence type="predicted"/>
<dbReference type="SUPFAM" id="SSF56024">
    <property type="entry name" value="Phospholipase D/nuclease"/>
    <property type="match status" value="2"/>
</dbReference>
<name>A0A366HVN4_9BACT</name>
<accession>A0A366HVN4</accession>
<sequence>MRSASRHTKGKERSSSGSHLTTALVSGLAATVLARNFFESEKKVTHAIVTDYGVESPVFRRTISHMLGPPFVDGNDVRILNDGAEIFPAMLHAISQAKHSVTFENFVFTSGRVTRQFAGAFAERSLAGVKVHVLQDAMGCNCIHGEEFRVMKKAGVEVEVFRYFNLRFNERTHRKLLIIDGKSGFIGGVGISDDWDGHGDRPNIWRDTQYHVEGPVVAQMQQAFMDNWIQTRACVLHGDHYFPHIEKKNGMNCQVFKSSSSEGADSARLLFLFAIAAARRTIRIANAYFIPDDLTVQTLVEARARNVDVEIIVPGEHTDRQLVRKVGRARWKRMIEAGIKFYEFQPARFHPKYMIVDEYLSCVGSCNLDNRSLRLNEEANLNILDRDFAAEHVDIFERDKARSRRVALQEWRSRPLGEKVVGLLGCVLRSQL</sequence>
<dbReference type="GO" id="GO:0016020">
    <property type="term" value="C:membrane"/>
    <property type="evidence" value="ECO:0007669"/>
    <property type="project" value="TreeGrafter"/>
</dbReference>
<feature type="domain" description="PLD phosphodiesterase" evidence="1">
    <location>
        <begin position="168"/>
        <end position="195"/>
    </location>
</feature>
<reference evidence="2 3" key="1">
    <citation type="submission" date="2018-06" db="EMBL/GenBank/DDBJ databases">
        <title>Genomic Encyclopedia of Type Strains, Phase IV (KMG-IV): sequencing the most valuable type-strain genomes for metagenomic binning, comparative biology and taxonomic classification.</title>
        <authorList>
            <person name="Goeker M."/>
        </authorList>
    </citation>
    <scope>NUCLEOTIDE SEQUENCE [LARGE SCALE GENOMIC DNA]</scope>
    <source>
        <strain evidence="2 3">DSM 25532</strain>
    </source>
</reference>
<dbReference type="CDD" id="cd09110">
    <property type="entry name" value="PLDc_CLS_1"/>
    <property type="match status" value="1"/>
</dbReference>
<protein>
    <submittedName>
        <fullName evidence="2">Cardiolipin synthase</fullName>
    </submittedName>
</protein>
<dbReference type="RefSeq" id="WP_113956827.1">
    <property type="nucleotide sequence ID" value="NZ_QNRR01000001.1"/>
</dbReference>
<dbReference type="GO" id="GO:0032049">
    <property type="term" value="P:cardiolipin biosynthetic process"/>
    <property type="evidence" value="ECO:0007669"/>
    <property type="project" value="UniProtKB-ARBA"/>
</dbReference>
<dbReference type="AlphaFoldDB" id="A0A366HVN4"/>
<dbReference type="EMBL" id="QNRR01000001">
    <property type="protein sequence ID" value="RBP47940.1"/>
    <property type="molecule type" value="Genomic_DNA"/>
</dbReference>
<keyword evidence="3" id="KW-1185">Reference proteome</keyword>
<dbReference type="CDD" id="cd09159">
    <property type="entry name" value="PLDc_ybhO_like_2"/>
    <property type="match status" value="1"/>
</dbReference>
<dbReference type="GO" id="GO:0008808">
    <property type="term" value="F:cardiolipin synthase activity"/>
    <property type="evidence" value="ECO:0007669"/>
    <property type="project" value="TreeGrafter"/>
</dbReference>
<organism evidence="2 3">
    <name type="scientific">Roseimicrobium gellanilyticum</name>
    <dbReference type="NCBI Taxonomy" id="748857"/>
    <lineage>
        <taxon>Bacteria</taxon>
        <taxon>Pseudomonadati</taxon>
        <taxon>Verrucomicrobiota</taxon>
        <taxon>Verrucomicrobiia</taxon>
        <taxon>Verrucomicrobiales</taxon>
        <taxon>Verrucomicrobiaceae</taxon>
        <taxon>Roseimicrobium</taxon>
    </lineage>
</organism>
<evidence type="ECO:0000313" key="3">
    <source>
        <dbReference type="Proteomes" id="UP000253426"/>
    </source>
</evidence>
<dbReference type="InterPro" id="IPR001736">
    <property type="entry name" value="PLipase_D/transphosphatidylase"/>
</dbReference>
<dbReference type="PANTHER" id="PTHR21248">
    <property type="entry name" value="CARDIOLIPIN SYNTHASE"/>
    <property type="match status" value="1"/>
</dbReference>
<comment type="caution">
    <text evidence="2">The sequence shown here is derived from an EMBL/GenBank/DDBJ whole genome shotgun (WGS) entry which is preliminary data.</text>
</comment>
<dbReference type="InterPro" id="IPR025202">
    <property type="entry name" value="PLD-like_dom"/>
</dbReference>
<evidence type="ECO:0000259" key="1">
    <source>
        <dbReference type="PROSITE" id="PS50035"/>
    </source>
</evidence>
<dbReference type="PROSITE" id="PS50035">
    <property type="entry name" value="PLD"/>
    <property type="match status" value="2"/>
</dbReference>
<feature type="domain" description="PLD phosphodiesterase" evidence="1">
    <location>
        <begin position="345"/>
        <end position="372"/>
    </location>
</feature>
<evidence type="ECO:0000313" key="2">
    <source>
        <dbReference type="EMBL" id="RBP47940.1"/>
    </source>
</evidence>
<dbReference type="OrthoDB" id="9762009at2"/>